<reference evidence="8 10" key="2">
    <citation type="submission" date="2018-11" db="EMBL/GenBank/DDBJ databases">
        <authorList>
            <consortium name="Pathogen Informatics"/>
        </authorList>
    </citation>
    <scope>NUCLEOTIDE SEQUENCE [LARGE SCALE GENOMIC DNA]</scope>
</reference>
<evidence type="ECO:0000313" key="9">
    <source>
        <dbReference type="Proteomes" id="UP000038040"/>
    </source>
</evidence>
<evidence type="ECO:0000256" key="1">
    <source>
        <dbReference type="ARBA" id="ARBA00011025"/>
    </source>
</evidence>
<evidence type="ECO:0000256" key="5">
    <source>
        <dbReference type="PROSITE-ProRule" id="PRU00322"/>
    </source>
</evidence>
<keyword evidence="4" id="KW-0862">Zinc</keyword>
<dbReference type="PANTHER" id="PTHR12710">
    <property type="entry name" value="NUCLEAR PROTEIN LOCALIZATION 4"/>
    <property type="match status" value="1"/>
</dbReference>
<dbReference type="GO" id="GO:0006511">
    <property type="term" value="P:ubiquitin-dependent protein catabolic process"/>
    <property type="evidence" value="ECO:0007669"/>
    <property type="project" value="InterPro"/>
</dbReference>
<dbReference type="Proteomes" id="UP000274756">
    <property type="component" value="Unassembled WGS sequence"/>
</dbReference>
<name>A0A0N4ULJ7_DRAME</name>
<organism evidence="9 11">
    <name type="scientific">Dracunculus medinensis</name>
    <name type="common">Guinea worm</name>
    <dbReference type="NCBI Taxonomy" id="318479"/>
    <lineage>
        <taxon>Eukaryota</taxon>
        <taxon>Metazoa</taxon>
        <taxon>Ecdysozoa</taxon>
        <taxon>Nematoda</taxon>
        <taxon>Chromadorea</taxon>
        <taxon>Rhabditida</taxon>
        <taxon>Spirurina</taxon>
        <taxon>Dracunculoidea</taxon>
        <taxon>Dracunculidae</taxon>
        <taxon>Dracunculus</taxon>
    </lineage>
</organism>
<dbReference type="WBParaSite" id="DME_0000867501-mRNA-1">
    <property type="protein sequence ID" value="DME_0000867501-mRNA-1"/>
    <property type="gene ID" value="DME_0000867501"/>
</dbReference>
<dbReference type="AlphaFoldDB" id="A0A0N4ULJ7"/>
<dbReference type="InterPro" id="IPR001876">
    <property type="entry name" value="Znf_RanBP2"/>
</dbReference>
<evidence type="ECO:0000256" key="2">
    <source>
        <dbReference type="ARBA" id="ARBA00022723"/>
    </source>
</evidence>
<dbReference type="CDD" id="cd08061">
    <property type="entry name" value="MPN_NPL4"/>
    <property type="match status" value="1"/>
</dbReference>
<dbReference type="PANTHER" id="PTHR12710:SF0">
    <property type="entry name" value="NUCLEAR PROTEIN LOCALIZATION PROTEIN 4 HOMOLOG"/>
    <property type="match status" value="1"/>
</dbReference>
<evidence type="ECO:0000313" key="11">
    <source>
        <dbReference type="WBParaSite" id="DME_0000867501-mRNA-1"/>
    </source>
</evidence>
<dbReference type="PROSITE" id="PS01358">
    <property type="entry name" value="ZF_RANBP2_1"/>
    <property type="match status" value="1"/>
</dbReference>
<dbReference type="InterPro" id="IPR016563">
    <property type="entry name" value="Npl4"/>
</dbReference>
<feature type="domain" description="RanBP2-type" evidence="6">
    <location>
        <begin position="472"/>
        <end position="503"/>
    </location>
</feature>
<dbReference type="GO" id="GO:0005634">
    <property type="term" value="C:nucleus"/>
    <property type="evidence" value="ECO:0007669"/>
    <property type="project" value="TreeGrafter"/>
</dbReference>
<dbReference type="InterPro" id="IPR037518">
    <property type="entry name" value="MPN"/>
</dbReference>
<evidence type="ECO:0000256" key="3">
    <source>
        <dbReference type="ARBA" id="ARBA00022771"/>
    </source>
</evidence>
<dbReference type="PROSITE" id="PS50199">
    <property type="entry name" value="ZF_RANBP2_2"/>
    <property type="match status" value="1"/>
</dbReference>
<dbReference type="PIRSF" id="PIRSF010052">
    <property type="entry name" value="Polyub_prc_Npl4"/>
    <property type="match status" value="1"/>
</dbReference>
<evidence type="ECO:0000259" key="6">
    <source>
        <dbReference type="PROSITE" id="PS50199"/>
    </source>
</evidence>
<keyword evidence="3 5" id="KW-0863">Zinc-finger</keyword>
<sequence>MVSFHFQKLDDVDIFLAKQSGKIERGLDPRVCRHNNRQRCSNCLPLDPYDENYLKERDIKHMSFHSYVRKLTAGRGTGTQLNKPLEIIICKLKPNCPSHKPYPMGICSKCRPPVVTLNRQRYRHVDNISIENEEVVNRFLAFWRKTGNQRIGYLIGRYESFSEVPLGIKATVAAIYEPPQSCSPDSVLLLDDPNDNLVDELCSCLNLKRVGWIFTDLWSSNAAKGSVHYTRHKDSFFLSAKECITAGWLQNKYPNITNYCTEGAFGSKFVTLVASGNESEHIHFSGYQVSNQCAALVEADVLCPTNHPELAYLRDRPLNPTHYIPDVQYMEKNEYGAETRRDGRPMPVEYLLVDVPAGMPKELHATFHITKGTHFPTENRSSIGELQDTKAVSQYASQFSSEQFLELVTNFHFLFFLVTNNIVKFSKDELKELCQIIQEQDRAKASEWALNNANWATFTALCRHSHEDEISKAAVIEWSCNHCTFKNIEERVDCAICGLPRDL</sequence>
<keyword evidence="2" id="KW-0479">Metal-binding</keyword>
<evidence type="ECO:0000256" key="4">
    <source>
        <dbReference type="ARBA" id="ARBA00022833"/>
    </source>
</evidence>
<dbReference type="InterPro" id="IPR036443">
    <property type="entry name" value="Znf_RanBP2_sf"/>
</dbReference>
<dbReference type="OrthoDB" id="10251089at2759"/>
<evidence type="ECO:0000313" key="8">
    <source>
        <dbReference type="EMBL" id="VDN52617.1"/>
    </source>
</evidence>
<keyword evidence="10" id="KW-1185">Reference proteome</keyword>
<dbReference type="InterPro" id="IPR007716">
    <property type="entry name" value="NPL4_Zn-bd_put"/>
</dbReference>
<dbReference type="STRING" id="318479.A0A0N4ULJ7"/>
<evidence type="ECO:0000259" key="7">
    <source>
        <dbReference type="PROSITE" id="PS50249"/>
    </source>
</evidence>
<dbReference type="GO" id="GO:0031625">
    <property type="term" value="F:ubiquitin protein ligase binding"/>
    <property type="evidence" value="ECO:0007669"/>
    <property type="project" value="TreeGrafter"/>
</dbReference>
<dbReference type="Proteomes" id="UP000038040">
    <property type="component" value="Unplaced"/>
</dbReference>
<dbReference type="Pfam" id="PF05020">
    <property type="entry name" value="zf-NPL4"/>
    <property type="match status" value="1"/>
</dbReference>
<dbReference type="PROSITE" id="PS50249">
    <property type="entry name" value="MPN"/>
    <property type="match status" value="1"/>
</dbReference>
<dbReference type="GO" id="GO:0043130">
    <property type="term" value="F:ubiquitin binding"/>
    <property type="evidence" value="ECO:0007669"/>
    <property type="project" value="TreeGrafter"/>
</dbReference>
<dbReference type="Pfam" id="PF05021">
    <property type="entry name" value="NPL4"/>
    <property type="match status" value="1"/>
</dbReference>
<feature type="domain" description="MPN" evidence="7">
    <location>
        <begin position="128"/>
        <end position="265"/>
    </location>
</feature>
<gene>
    <name evidence="8" type="ORF">DME_LOCUS2590</name>
</gene>
<protein>
    <submittedName>
        <fullName evidence="11">Nuclear protein localization protein 4 homolog</fullName>
    </submittedName>
</protein>
<dbReference type="SUPFAM" id="SSF90209">
    <property type="entry name" value="Ran binding protein zinc finger-like"/>
    <property type="match status" value="1"/>
</dbReference>
<comment type="similarity">
    <text evidence="1">Belongs to the NPL4 family.</text>
</comment>
<proteinExistence type="inferred from homology"/>
<dbReference type="Gene3D" id="2.30.30.380">
    <property type="entry name" value="Zn-finger domain of Sec23/24"/>
    <property type="match status" value="1"/>
</dbReference>
<dbReference type="InterPro" id="IPR007717">
    <property type="entry name" value="NPL4_C"/>
</dbReference>
<reference evidence="11" key="1">
    <citation type="submission" date="2017-02" db="UniProtKB">
        <authorList>
            <consortium name="WormBaseParasite"/>
        </authorList>
    </citation>
    <scope>IDENTIFICATION</scope>
</reference>
<dbReference type="EMBL" id="UYYG01000069">
    <property type="protein sequence ID" value="VDN52617.1"/>
    <property type="molecule type" value="Genomic_DNA"/>
</dbReference>
<dbReference type="GO" id="GO:0008270">
    <property type="term" value="F:zinc ion binding"/>
    <property type="evidence" value="ECO:0007669"/>
    <property type="project" value="UniProtKB-KW"/>
</dbReference>
<accession>A0A0N4ULJ7</accession>
<evidence type="ECO:0000313" key="10">
    <source>
        <dbReference type="Proteomes" id="UP000274756"/>
    </source>
</evidence>